<dbReference type="Proteomes" id="UP001381693">
    <property type="component" value="Unassembled WGS sequence"/>
</dbReference>
<organism evidence="1 2">
    <name type="scientific">Halocaridina rubra</name>
    <name type="common">Hawaiian red shrimp</name>
    <dbReference type="NCBI Taxonomy" id="373956"/>
    <lineage>
        <taxon>Eukaryota</taxon>
        <taxon>Metazoa</taxon>
        <taxon>Ecdysozoa</taxon>
        <taxon>Arthropoda</taxon>
        <taxon>Crustacea</taxon>
        <taxon>Multicrustacea</taxon>
        <taxon>Malacostraca</taxon>
        <taxon>Eumalacostraca</taxon>
        <taxon>Eucarida</taxon>
        <taxon>Decapoda</taxon>
        <taxon>Pleocyemata</taxon>
        <taxon>Caridea</taxon>
        <taxon>Atyoidea</taxon>
        <taxon>Atyidae</taxon>
        <taxon>Halocaridina</taxon>
    </lineage>
</organism>
<sequence length="52" mass="5711">MNMFSSFFNGVCVTVNVKWLLKWLSISAAVLAVTSATPTTTATMSEEERIIL</sequence>
<dbReference type="AlphaFoldDB" id="A0AAN8ZWV3"/>
<dbReference type="EMBL" id="JAXCGZ010024271">
    <property type="protein sequence ID" value="KAK6995888.1"/>
    <property type="molecule type" value="Genomic_DNA"/>
</dbReference>
<evidence type="ECO:0000313" key="2">
    <source>
        <dbReference type="Proteomes" id="UP001381693"/>
    </source>
</evidence>
<proteinExistence type="predicted"/>
<keyword evidence="2" id="KW-1185">Reference proteome</keyword>
<accession>A0AAN8ZWV3</accession>
<reference evidence="1 2" key="1">
    <citation type="submission" date="2023-11" db="EMBL/GenBank/DDBJ databases">
        <title>Halocaridina rubra genome assembly.</title>
        <authorList>
            <person name="Smith C."/>
        </authorList>
    </citation>
    <scope>NUCLEOTIDE SEQUENCE [LARGE SCALE GENOMIC DNA]</scope>
    <source>
        <strain evidence="1">EP-1</strain>
        <tissue evidence="1">Whole</tissue>
    </source>
</reference>
<gene>
    <name evidence="1" type="ORF">SK128_002044</name>
</gene>
<protein>
    <submittedName>
        <fullName evidence="1">Uncharacterized protein</fullName>
    </submittedName>
</protein>
<feature type="non-terminal residue" evidence="1">
    <location>
        <position position="52"/>
    </location>
</feature>
<evidence type="ECO:0000313" key="1">
    <source>
        <dbReference type="EMBL" id="KAK6995888.1"/>
    </source>
</evidence>
<comment type="caution">
    <text evidence="1">The sequence shown here is derived from an EMBL/GenBank/DDBJ whole genome shotgun (WGS) entry which is preliminary data.</text>
</comment>
<name>A0AAN8ZWV3_HALRR</name>